<feature type="compositionally biased region" description="Polar residues" evidence="6">
    <location>
        <begin position="262"/>
        <end position="274"/>
    </location>
</feature>
<dbReference type="EMBL" id="BSYO01000040">
    <property type="protein sequence ID" value="GMH31464.1"/>
    <property type="molecule type" value="Genomic_DNA"/>
</dbReference>
<keyword evidence="4" id="KW-0238">DNA-binding</keyword>
<feature type="region of interest" description="Disordered" evidence="6">
    <location>
        <begin position="77"/>
        <end position="108"/>
    </location>
</feature>
<dbReference type="Gene3D" id="4.10.1000.10">
    <property type="entry name" value="Zinc finger, CCCH-type"/>
    <property type="match status" value="1"/>
</dbReference>
<proteinExistence type="predicted"/>
<dbReference type="GO" id="GO:0003677">
    <property type="term" value="F:DNA binding"/>
    <property type="evidence" value="ECO:0007669"/>
    <property type="project" value="UniProtKB-KW"/>
</dbReference>
<keyword evidence="9" id="KW-1185">Reference proteome</keyword>
<feature type="region of interest" description="Disordered" evidence="6">
    <location>
        <begin position="248"/>
        <end position="274"/>
    </location>
</feature>
<keyword evidence="1 5" id="KW-0479">Metal-binding</keyword>
<evidence type="ECO:0000256" key="2">
    <source>
        <dbReference type="ARBA" id="ARBA00022771"/>
    </source>
</evidence>
<feature type="domain" description="C3H1-type" evidence="7">
    <location>
        <begin position="342"/>
        <end position="370"/>
    </location>
</feature>
<feature type="zinc finger region" description="C3H1-type" evidence="5">
    <location>
        <begin position="342"/>
        <end position="370"/>
    </location>
</feature>
<dbReference type="InterPro" id="IPR000571">
    <property type="entry name" value="Znf_CCCH"/>
</dbReference>
<dbReference type="AlphaFoldDB" id="A0AAD3TLN3"/>
<dbReference type="PANTHER" id="PTHR12506:SF20">
    <property type="entry name" value="ZINC FINGER CCCH DOMAIN-CONTAINING PROTEIN 67"/>
    <property type="match status" value="1"/>
</dbReference>
<dbReference type="Pfam" id="PF00642">
    <property type="entry name" value="zf-CCCH"/>
    <property type="match status" value="5"/>
</dbReference>
<dbReference type="PANTHER" id="PTHR12506">
    <property type="entry name" value="PROTEIN PHOSPHATASE RELATED"/>
    <property type="match status" value="1"/>
</dbReference>
<feature type="zinc finger region" description="C3H1-type" evidence="5">
    <location>
        <begin position="215"/>
        <end position="243"/>
    </location>
</feature>
<feature type="zinc finger region" description="C3H1-type" evidence="5">
    <location>
        <begin position="388"/>
        <end position="416"/>
    </location>
</feature>
<feature type="zinc finger region" description="C3H1-type" evidence="5">
    <location>
        <begin position="125"/>
        <end position="153"/>
    </location>
</feature>
<feature type="domain" description="C3H1-type" evidence="7">
    <location>
        <begin position="170"/>
        <end position="198"/>
    </location>
</feature>
<feature type="domain" description="C3H1-type" evidence="7">
    <location>
        <begin position="388"/>
        <end position="416"/>
    </location>
</feature>
<dbReference type="PROSITE" id="PS50103">
    <property type="entry name" value="ZF_C3H1"/>
    <property type="match status" value="5"/>
</dbReference>
<evidence type="ECO:0000256" key="3">
    <source>
        <dbReference type="ARBA" id="ARBA00022833"/>
    </source>
</evidence>
<dbReference type="InterPro" id="IPR036855">
    <property type="entry name" value="Znf_CCCH_sf"/>
</dbReference>
<protein>
    <recommendedName>
        <fullName evidence="7">C3H1-type domain-containing protein</fullName>
    </recommendedName>
</protein>
<accession>A0AAD3TLN3</accession>
<name>A0AAD3TLN3_NEPGR</name>
<dbReference type="SUPFAM" id="SSF90229">
    <property type="entry name" value="CCCH zinc finger"/>
    <property type="match status" value="4"/>
</dbReference>
<dbReference type="GO" id="GO:0008270">
    <property type="term" value="F:zinc ion binding"/>
    <property type="evidence" value="ECO:0007669"/>
    <property type="project" value="UniProtKB-KW"/>
</dbReference>
<organism evidence="8 9">
    <name type="scientific">Nepenthes gracilis</name>
    <name type="common">Slender pitcher plant</name>
    <dbReference type="NCBI Taxonomy" id="150966"/>
    <lineage>
        <taxon>Eukaryota</taxon>
        <taxon>Viridiplantae</taxon>
        <taxon>Streptophyta</taxon>
        <taxon>Embryophyta</taxon>
        <taxon>Tracheophyta</taxon>
        <taxon>Spermatophyta</taxon>
        <taxon>Magnoliopsida</taxon>
        <taxon>eudicotyledons</taxon>
        <taxon>Gunneridae</taxon>
        <taxon>Pentapetalae</taxon>
        <taxon>Caryophyllales</taxon>
        <taxon>Nepenthaceae</taxon>
        <taxon>Nepenthes</taxon>
    </lineage>
</organism>
<sequence>MELSVATYPQEQLNRHQDKGESGFQSKRQSIGEQFQNLSLQQENSIYREGEVAEEIKHDCIDDGSCNGCNSCDRVDQRNENNGEAKDESEGDRRETENENVGEKERDAGMVGRVERRRRNRYPVRPEAEDCSFYVRTGMCRFEMNCKFNHPPRRNISAVKVKEKDEPSGMPGQVNCKYYDRPGGCRFGTACRFSHSKTVAVASLSNLNFKGLPIRPGEKECAYYMHKGSCKYGADCKFHHPEPTAVEGSDALDGYSNGGSITGQNASQPTLSPWSSPLALNDTASYVPLMFPLTRGVPSNPEWNGYQGTLPLPYGAYSAARTNIYTQQQQPQMLMMDEFPERPGQPECSYFLKTGDCRYRSACKFHHPKSQIVQSPLCALSDLGLPLRPGQNICSYYSRYGICKFGPACKYDHPVNYACSAPSAASGADQSSLPFGSPSMNSKAMVVGNGNRS</sequence>
<evidence type="ECO:0000256" key="6">
    <source>
        <dbReference type="SAM" id="MobiDB-lite"/>
    </source>
</evidence>
<evidence type="ECO:0000259" key="7">
    <source>
        <dbReference type="PROSITE" id="PS50103"/>
    </source>
</evidence>
<dbReference type="SMART" id="SM00356">
    <property type="entry name" value="ZnF_C3H1"/>
    <property type="match status" value="5"/>
</dbReference>
<evidence type="ECO:0000313" key="8">
    <source>
        <dbReference type="EMBL" id="GMH31464.1"/>
    </source>
</evidence>
<gene>
    <name evidence="8" type="ORF">Nepgr_033307</name>
</gene>
<feature type="domain" description="C3H1-type" evidence="7">
    <location>
        <begin position="215"/>
        <end position="243"/>
    </location>
</feature>
<keyword evidence="2 5" id="KW-0863">Zinc-finger</keyword>
<feature type="zinc finger region" description="C3H1-type" evidence="5">
    <location>
        <begin position="170"/>
        <end position="198"/>
    </location>
</feature>
<feature type="region of interest" description="Disordered" evidence="6">
    <location>
        <begin position="1"/>
        <end position="30"/>
    </location>
</feature>
<dbReference type="Gene3D" id="2.30.30.1190">
    <property type="match status" value="3"/>
</dbReference>
<evidence type="ECO:0000256" key="5">
    <source>
        <dbReference type="PROSITE-ProRule" id="PRU00723"/>
    </source>
</evidence>
<evidence type="ECO:0000256" key="1">
    <source>
        <dbReference type="ARBA" id="ARBA00022723"/>
    </source>
</evidence>
<reference evidence="8" key="1">
    <citation type="submission" date="2023-05" db="EMBL/GenBank/DDBJ databases">
        <title>Nepenthes gracilis genome sequencing.</title>
        <authorList>
            <person name="Fukushima K."/>
        </authorList>
    </citation>
    <scope>NUCLEOTIDE SEQUENCE</scope>
    <source>
        <strain evidence="8">SING2019-196</strain>
    </source>
</reference>
<keyword evidence="3 5" id="KW-0862">Zinc</keyword>
<dbReference type="InterPro" id="IPR050974">
    <property type="entry name" value="Plant_ZF_CCCH"/>
</dbReference>
<evidence type="ECO:0000313" key="9">
    <source>
        <dbReference type="Proteomes" id="UP001279734"/>
    </source>
</evidence>
<comment type="caution">
    <text evidence="8">The sequence shown here is derived from an EMBL/GenBank/DDBJ whole genome shotgun (WGS) entry which is preliminary data.</text>
</comment>
<dbReference type="Proteomes" id="UP001279734">
    <property type="component" value="Unassembled WGS sequence"/>
</dbReference>
<feature type="domain" description="C3H1-type" evidence="7">
    <location>
        <begin position="125"/>
        <end position="153"/>
    </location>
</feature>
<dbReference type="GO" id="GO:0003729">
    <property type="term" value="F:mRNA binding"/>
    <property type="evidence" value="ECO:0007669"/>
    <property type="project" value="TreeGrafter"/>
</dbReference>
<evidence type="ECO:0000256" key="4">
    <source>
        <dbReference type="ARBA" id="ARBA00023125"/>
    </source>
</evidence>